<name>A0A0R0LYI2_9MICR</name>
<dbReference type="AlphaFoldDB" id="A0A0R0LYI2"/>
<keyword evidence="3" id="KW-1185">Reference proteome</keyword>
<organism evidence="2 3">
    <name type="scientific">Pseudoloma neurophilia</name>
    <dbReference type="NCBI Taxonomy" id="146866"/>
    <lineage>
        <taxon>Eukaryota</taxon>
        <taxon>Fungi</taxon>
        <taxon>Fungi incertae sedis</taxon>
        <taxon>Microsporidia</taxon>
        <taxon>Pseudoloma</taxon>
    </lineage>
</organism>
<feature type="signal peptide" evidence="1">
    <location>
        <begin position="1"/>
        <end position="16"/>
    </location>
</feature>
<reference evidence="2 3" key="1">
    <citation type="submission" date="2015-07" db="EMBL/GenBank/DDBJ databases">
        <title>The genome of Pseudoloma neurophilia, a relevant intracellular parasite of the zebrafish.</title>
        <authorList>
            <person name="Ndikumana S."/>
            <person name="Pelin A."/>
            <person name="Sanders J."/>
            <person name="Corradi N."/>
        </authorList>
    </citation>
    <scope>NUCLEOTIDE SEQUENCE [LARGE SCALE GENOMIC DNA]</scope>
    <source>
        <strain evidence="2 3">MK1</strain>
    </source>
</reference>
<dbReference type="EMBL" id="LGUB01000086">
    <property type="protein sequence ID" value="KRH94365.1"/>
    <property type="molecule type" value="Genomic_DNA"/>
</dbReference>
<evidence type="ECO:0000313" key="3">
    <source>
        <dbReference type="Proteomes" id="UP000051530"/>
    </source>
</evidence>
<dbReference type="VEuPathDB" id="MicrosporidiaDB:M153_2810003241"/>
<gene>
    <name evidence="2" type="ORF">M153_2810003241</name>
</gene>
<accession>A0A0R0LYI2</accession>
<dbReference type="Proteomes" id="UP000051530">
    <property type="component" value="Unassembled WGS sequence"/>
</dbReference>
<proteinExistence type="predicted"/>
<sequence>MFLQFITFIFFNSVLAIIVRVKEEYKLEKKESTSPLVNGLPGVVVFQTESITESNEDDSHVNYSKTNYTIYECYDSINDKTFLKTIKEISSGECEETNFERKIFENIWHEDGKKDYTSRFINCRGSSIQFFKNFNKSPSEIRLLTRVDNQNSKVSKRLPMTLPIDERDF</sequence>
<evidence type="ECO:0000256" key="1">
    <source>
        <dbReference type="SAM" id="SignalP"/>
    </source>
</evidence>
<protein>
    <submittedName>
        <fullName evidence="2">Uncharacterized protein</fullName>
    </submittedName>
</protein>
<comment type="caution">
    <text evidence="2">The sequence shown here is derived from an EMBL/GenBank/DDBJ whole genome shotgun (WGS) entry which is preliminary data.</text>
</comment>
<evidence type="ECO:0000313" key="2">
    <source>
        <dbReference type="EMBL" id="KRH94365.1"/>
    </source>
</evidence>
<keyword evidence="1" id="KW-0732">Signal</keyword>
<feature type="chain" id="PRO_5006399020" evidence="1">
    <location>
        <begin position="17"/>
        <end position="169"/>
    </location>
</feature>